<evidence type="ECO:0000256" key="4">
    <source>
        <dbReference type="ARBA" id="ARBA00022679"/>
    </source>
</evidence>
<dbReference type="FunFam" id="3.30.565.10:FF:000006">
    <property type="entry name" value="Sensor histidine kinase WalK"/>
    <property type="match status" value="1"/>
</dbReference>
<keyword evidence="4" id="KW-0808">Transferase</keyword>
<dbReference type="InterPro" id="IPR011123">
    <property type="entry name" value="Y_Y_Y"/>
</dbReference>
<dbReference type="EMBL" id="AP025314">
    <property type="protein sequence ID" value="BDD09584.1"/>
    <property type="molecule type" value="Genomic_DNA"/>
</dbReference>
<dbReference type="SUPFAM" id="SSF47384">
    <property type="entry name" value="Homodimeric domain of signal transducing histidine kinase"/>
    <property type="match status" value="1"/>
</dbReference>
<proteinExistence type="predicted"/>
<dbReference type="SUPFAM" id="SSF63829">
    <property type="entry name" value="Calcium-dependent phosphotriesterase"/>
    <property type="match status" value="3"/>
</dbReference>
<dbReference type="PRINTS" id="PR00344">
    <property type="entry name" value="BCTRLSENSOR"/>
</dbReference>
<dbReference type="Gene3D" id="3.40.50.2300">
    <property type="match status" value="1"/>
</dbReference>
<dbReference type="GO" id="GO:0043565">
    <property type="term" value="F:sequence-specific DNA binding"/>
    <property type="evidence" value="ECO:0007669"/>
    <property type="project" value="InterPro"/>
</dbReference>
<dbReference type="InterPro" id="IPR015943">
    <property type="entry name" value="WD40/YVTN_repeat-like_dom_sf"/>
</dbReference>
<organism evidence="14 15">
    <name type="scientific">Fulvitalea axinellae</name>
    <dbReference type="NCBI Taxonomy" id="1182444"/>
    <lineage>
        <taxon>Bacteria</taxon>
        <taxon>Pseudomonadati</taxon>
        <taxon>Bacteroidota</taxon>
        <taxon>Cytophagia</taxon>
        <taxon>Cytophagales</taxon>
        <taxon>Persicobacteraceae</taxon>
        <taxon>Fulvitalea</taxon>
    </lineage>
</organism>
<evidence type="ECO:0000259" key="12">
    <source>
        <dbReference type="PROSITE" id="PS50109"/>
    </source>
</evidence>
<accession>A0AAU9CBT2</accession>
<feature type="domain" description="HTH araC/xylS-type" evidence="11">
    <location>
        <begin position="1211"/>
        <end position="1310"/>
    </location>
</feature>
<keyword evidence="15" id="KW-1185">Reference proteome</keyword>
<protein>
    <recommendedName>
        <fullName evidence="2">histidine kinase</fullName>
        <ecNumber evidence="2">2.7.13.3</ecNumber>
    </recommendedName>
</protein>
<dbReference type="InterPro" id="IPR018060">
    <property type="entry name" value="HTH_AraC"/>
</dbReference>
<dbReference type="InterPro" id="IPR001789">
    <property type="entry name" value="Sig_transdc_resp-reg_receiver"/>
</dbReference>
<reference evidence="14 15" key="1">
    <citation type="submission" date="2021-12" db="EMBL/GenBank/DDBJ databases">
        <title>Genome sequencing of bacteria with rrn-lacking chromosome and rrn-plasmid.</title>
        <authorList>
            <person name="Anda M."/>
            <person name="Iwasaki W."/>
        </authorList>
    </citation>
    <scope>NUCLEOTIDE SEQUENCE [LARGE SCALE GENOMIC DNA]</scope>
    <source>
        <strain evidence="14 15">DSM 100852</strain>
    </source>
</reference>
<dbReference type="InterPro" id="IPR005467">
    <property type="entry name" value="His_kinase_dom"/>
</dbReference>
<evidence type="ECO:0000259" key="13">
    <source>
        <dbReference type="PROSITE" id="PS50110"/>
    </source>
</evidence>
<keyword evidence="8" id="KW-0804">Transcription</keyword>
<keyword evidence="6" id="KW-0805">Transcription regulation</keyword>
<dbReference type="PROSITE" id="PS01124">
    <property type="entry name" value="HTH_ARAC_FAMILY_2"/>
    <property type="match status" value="1"/>
</dbReference>
<feature type="domain" description="Histidine kinase" evidence="12">
    <location>
        <begin position="823"/>
        <end position="1030"/>
    </location>
</feature>
<dbReference type="PANTHER" id="PTHR43547:SF2">
    <property type="entry name" value="HYBRID SIGNAL TRANSDUCTION HISTIDINE KINASE C"/>
    <property type="match status" value="1"/>
</dbReference>
<dbReference type="SUPFAM" id="SSF52172">
    <property type="entry name" value="CheY-like"/>
    <property type="match status" value="1"/>
</dbReference>
<evidence type="ECO:0000256" key="6">
    <source>
        <dbReference type="ARBA" id="ARBA00023015"/>
    </source>
</evidence>
<keyword evidence="5 14" id="KW-0418">Kinase</keyword>
<dbReference type="Pfam" id="PF07495">
    <property type="entry name" value="Y_Y_Y"/>
    <property type="match status" value="1"/>
</dbReference>
<dbReference type="InterPro" id="IPR036097">
    <property type="entry name" value="HisK_dim/P_sf"/>
</dbReference>
<evidence type="ECO:0000259" key="11">
    <source>
        <dbReference type="PROSITE" id="PS01124"/>
    </source>
</evidence>
<dbReference type="CDD" id="cd00075">
    <property type="entry name" value="HATPase"/>
    <property type="match status" value="1"/>
</dbReference>
<dbReference type="Gene3D" id="2.130.10.10">
    <property type="entry name" value="YVTN repeat-like/Quinoprotein amine dehydrogenase"/>
    <property type="match status" value="2"/>
</dbReference>
<evidence type="ECO:0000256" key="1">
    <source>
        <dbReference type="ARBA" id="ARBA00000085"/>
    </source>
</evidence>
<dbReference type="SMART" id="SM00387">
    <property type="entry name" value="HATPase_c"/>
    <property type="match status" value="1"/>
</dbReference>
<evidence type="ECO:0000313" key="15">
    <source>
        <dbReference type="Proteomes" id="UP001348817"/>
    </source>
</evidence>
<keyword evidence="3 9" id="KW-0597">Phosphoprotein</keyword>
<dbReference type="PROSITE" id="PS50110">
    <property type="entry name" value="RESPONSE_REGULATORY"/>
    <property type="match status" value="1"/>
</dbReference>
<dbReference type="SMART" id="SM00342">
    <property type="entry name" value="HTH_ARAC"/>
    <property type="match status" value="1"/>
</dbReference>
<dbReference type="InterPro" id="IPR009057">
    <property type="entry name" value="Homeodomain-like_sf"/>
</dbReference>
<dbReference type="InterPro" id="IPR003661">
    <property type="entry name" value="HisK_dim/P_dom"/>
</dbReference>
<evidence type="ECO:0000256" key="9">
    <source>
        <dbReference type="PROSITE-ProRule" id="PRU00169"/>
    </source>
</evidence>
<dbReference type="SUPFAM" id="SSF55874">
    <property type="entry name" value="ATPase domain of HSP90 chaperone/DNA topoisomerase II/histidine kinase"/>
    <property type="match status" value="1"/>
</dbReference>
<dbReference type="InterPro" id="IPR011006">
    <property type="entry name" value="CheY-like_superfamily"/>
</dbReference>
<name>A0AAU9CBT2_9BACT</name>
<dbReference type="Pfam" id="PF00072">
    <property type="entry name" value="Response_reg"/>
    <property type="match status" value="1"/>
</dbReference>
<evidence type="ECO:0000256" key="8">
    <source>
        <dbReference type="ARBA" id="ARBA00023163"/>
    </source>
</evidence>
<sequence length="1323" mass="149441">MRANIFLVFWLIVCQYFPAIAGGGLRNFVNLGVKEGLSQSSVTCISQDSRGYIWVGTQKGLNRYDGYSFETFYANELKENSLPNNHILDIACEPNGDIWISTGRGLCKYSYKSGAFQSVPVIISGKNESVKEIFVSSTGELILLAGGNLLKRKEAGFHIINRKETHPIERVADGGDGSLWAYSNNRIFQLDSKGSVTRKILSSKISGRINDMLMDSRNNLWLAGNSGLFVLRNENQTFDWYRHDESDSSSISNNTVRKITEDNEGRLWVGTFLGLNVTEGNGVFTRHYRSERPGGLSHGSIHALFTDKMGAVWAGTYFGGLSIHHPLNDRYSHFTTSGSGLSFPVVGEIIEDVDSQTLWIGTEGGGVNRAKWRRGDILDFESNKTIDTKRGLRNNNVKALEKDSLGRIWIGTFMGGTHIYSPKTDRLTLLPLSYKNRDATDIVNGGEYMYLSSPNGVWRYRISENSKLLGEQILKHAFSTSLMFDKTRKKLWIGTNGGLYSLLPDTQQTPERALFPNSDLSNNAINCITQGVKDNTIWIGTKKGLNKLDLKKGKFEWIGKTSKYKEIDVFSVKQNVDSILWILTDKFLLRYNTYEKSFEEYSSLNGAPLLEPIENALFITRNETVMIGTRNGLVSFSGKSFQKNSYQAPLHLKTIKVNEVPISEGDTIPGTKTQWHPKNLIELNYPYNNISFGFTCLNYFRPNNNQFEYMLEGYDSKWQKANVTRVASYSQLSAGEYVFKVKAWNNDGLPAKNEISIPIEVYPPFYLSRWAYAFYILIVIIITGLFIRNRLGIIKIKHRLQLETIEKEKSEELHQAKLRFFTNISHEFRTPLTMISGLLDELSQKEKGNRTLEGALRNTRRLRILVDELMDFRRMESGVEEPELANIDFVEFVKRIKTFFESYFSIKGVGLVLETNMEKAEVAVDVRMMEKAFFNLIGNALKYSNPGQHVRIRLNEDNRKLIAKISDSGKGMDKTESHRIFERFYKGDSGGSGIGLALTQKIIQAHNGHIAVTSEVGLGTEFTLIIPMKTVKGEKVTIEPTSEYEAETEFIEPISNEKDESAPIVLIVDDNPEILELVGGVLDSVAVVLKAHNAEMALEIAFEKIPECIICDVMMPGMSGTEFCSKIKNDIRTDHIPVLMLTAKTSEESRYENLSAGADDFVAKPFDSSLLRLKVRNILNTRKKSWIKMRESIKGDAPEPIKQTPQNALMSQLLNMIESQIDGKINVDNLAKEIGVSRAVFYRKLKSITGKTPNALIMEVRMRKAADMITSHPEMELKEIAWQVGVKTPKYFRKCFTDQYGVTPSEYRENLVSNPTKNEIARD</sequence>
<keyword evidence="10" id="KW-0812">Transmembrane</keyword>
<dbReference type="InterPro" id="IPR004358">
    <property type="entry name" value="Sig_transdc_His_kin-like_C"/>
</dbReference>
<evidence type="ECO:0000256" key="3">
    <source>
        <dbReference type="ARBA" id="ARBA00022553"/>
    </source>
</evidence>
<dbReference type="Pfam" id="PF12833">
    <property type="entry name" value="HTH_18"/>
    <property type="match status" value="1"/>
</dbReference>
<evidence type="ECO:0000256" key="2">
    <source>
        <dbReference type="ARBA" id="ARBA00012438"/>
    </source>
</evidence>
<dbReference type="InterPro" id="IPR013783">
    <property type="entry name" value="Ig-like_fold"/>
</dbReference>
<comment type="catalytic activity">
    <reaction evidence="1">
        <text>ATP + protein L-histidine = ADP + protein N-phospho-L-histidine.</text>
        <dbReference type="EC" id="2.7.13.3"/>
    </reaction>
</comment>
<dbReference type="PANTHER" id="PTHR43547">
    <property type="entry name" value="TWO-COMPONENT HISTIDINE KINASE"/>
    <property type="match status" value="1"/>
</dbReference>
<dbReference type="Gene3D" id="1.10.10.60">
    <property type="entry name" value="Homeodomain-like"/>
    <property type="match status" value="1"/>
</dbReference>
<gene>
    <name evidence="14" type="ORF">FUAX_20160</name>
</gene>
<evidence type="ECO:0000256" key="7">
    <source>
        <dbReference type="ARBA" id="ARBA00023125"/>
    </source>
</evidence>
<feature type="transmembrane region" description="Helical" evidence="10">
    <location>
        <begin position="770"/>
        <end position="787"/>
    </location>
</feature>
<dbReference type="Gene3D" id="3.30.565.10">
    <property type="entry name" value="Histidine kinase-like ATPase, C-terminal domain"/>
    <property type="match status" value="1"/>
</dbReference>
<dbReference type="Pfam" id="PF00512">
    <property type="entry name" value="HisKA"/>
    <property type="match status" value="1"/>
</dbReference>
<evidence type="ECO:0000256" key="10">
    <source>
        <dbReference type="SAM" id="Phobius"/>
    </source>
</evidence>
<dbReference type="RefSeq" id="WP_338391180.1">
    <property type="nucleotide sequence ID" value="NZ_AP025314.1"/>
</dbReference>
<dbReference type="SMART" id="SM00388">
    <property type="entry name" value="HisKA"/>
    <property type="match status" value="1"/>
</dbReference>
<dbReference type="InterPro" id="IPR036890">
    <property type="entry name" value="HATPase_C_sf"/>
</dbReference>
<dbReference type="SMART" id="SM00448">
    <property type="entry name" value="REC"/>
    <property type="match status" value="1"/>
</dbReference>
<evidence type="ECO:0000256" key="5">
    <source>
        <dbReference type="ARBA" id="ARBA00022777"/>
    </source>
</evidence>
<dbReference type="PROSITE" id="PS50109">
    <property type="entry name" value="HIS_KIN"/>
    <property type="match status" value="1"/>
</dbReference>
<dbReference type="InterPro" id="IPR018062">
    <property type="entry name" value="HTH_AraC-typ_CS"/>
</dbReference>
<dbReference type="EC" id="2.7.13.3" evidence="2"/>
<dbReference type="Pfam" id="PF02518">
    <property type="entry name" value="HATPase_c"/>
    <property type="match status" value="1"/>
</dbReference>
<dbReference type="KEGG" id="fax:FUAX_20160"/>
<feature type="modified residue" description="4-aspartylphosphate" evidence="9">
    <location>
        <position position="1112"/>
    </location>
</feature>
<feature type="domain" description="Response regulatory" evidence="13">
    <location>
        <begin position="1064"/>
        <end position="1179"/>
    </location>
</feature>
<dbReference type="InterPro" id="IPR003594">
    <property type="entry name" value="HATPase_dom"/>
</dbReference>
<dbReference type="Pfam" id="PF07494">
    <property type="entry name" value="Reg_prop"/>
    <property type="match status" value="4"/>
</dbReference>
<dbReference type="Gene3D" id="1.10.287.130">
    <property type="match status" value="1"/>
</dbReference>
<dbReference type="SUPFAM" id="SSF46689">
    <property type="entry name" value="Homeodomain-like"/>
    <property type="match status" value="1"/>
</dbReference>
<dbReference type="GO" id="GO:0000155">
    <property type="term" value="F:phosphorelay sensor kinase activity"/>
    <property type="evidence" value="ECO:0007669"/>
    <property type="project" value="InterPro"/>
</dbReference>
<keyword evidence="7" id="KW-0238">DNA-binding</keyword>
<evidence type="ECO:0000313" key="14">
    <source>
        <dbReference type="EMBL" id="BDD09584.1"/>
    </source>
</evidence>
<dbReference type="Gene3D" id="2.60.40.10">
    <property type="entry name" value="Immunoglobulins"/>
    <property type="match status" value="1"/>
</dbReference>
<dbReference type="Proteomes" id="UP001348817">
    <property type="component" value="Chromosome"/>
</dbReference>
<dbReference type="PROSITE" id="PS00041">
    <property type="entry name" value="HTH_ARAC_FAMILY_1"/>
    <property type="match status" value="1"/>
</dbReference>
<dbReference type="CDD" id="cd00082">
    <property type="entry name" value="HisKA"/>
    <property type="match status" value="1"/>
</dbReference>
<keyword evidence="10" id="KW-0472">Membrane</keyword>
<keyword evidence="10" id="KW-1133">Transmembrane helix</keyword>
<dbReference type="GO" id="GO:0003700">
    <property type="term" value="F:DNA-binding transcription factor activity"/>
    <property type="evidence" value="ECO:0007669"/>
    <property type="project" value="InterPro"/>
</dbReference>
<dbReference type="InterPro" id="IPR011110">
    <property type="entry name" value="Reg_prop"/>
</dbReference>